<keyword evidence="13" id="KW-1185">Reference proteome</keyword>
<dbReference type="VEuPathDB" id="FungiDB:MGL_2087"/>
<evidence type="ECO:0000256" key="11">
    <source>
        <dbReference type="SAM" id="MobiDB-lite"/>
    </source>
</evidence>
<evidence type="ECO:0000256" key="1">
    <source>
        <dbReference type="ARBA" id="ARBA00004567"/>
    </source>
</evidence>
<dbReference type="InterPro" id="IPR038506">
    <property type="entry name" value="GLE1-like_sf"/>
</dbReference>
<keyword evidence="4" id="KW-0509">mRNA transport</keyword>
<dbReference type="InParanoid" id="A8Q0V4"/>
<protein>
    <recommendedName>
        <fullName evidence="9">mRNA export factor GLE1</fullName>
    </recommendedName>
    <alternativeName>
        <fullName evidence="10">Nucleoporin GLE1</fullName>
    </alternativeName>
</protein>
<feature type="compositionally biased region" description="Acidic residues" evidence="11">
    <location>
        <begin position="1"/>
        <end position="18"/>
    </location>
</feature>
<proteinExistence type="inferred from homology"/>
<sequence>MRLDAQESDDDDSDEEWDPSDRVSQRDIARIRLANELDPWERWENACHSRAWRPVHRARSVLPSSASASSTPKPSSHNNDPSIDEVENILAQFQIQQSEVEKKEREGFQKRNTSLWEGIEAAIRQAEQRTADEAQRLVEARRKQEEAEAKARRAREEELKRIDAEKQAARAKQLEEEAKARERAQQDENERRANVFRGGSHMWPGAKTEYAHWQERMKYVKEDVLPSIAQRADWRKQCFTAKRAITPKVGQLTNSQTEIMRITVAISDILQQARDVPDHDAATRLYYWMLNHLSKCLIRQAEQEVAARQETAFPLARLIMGLLLRGHAALGDVFMARLVKKCPWVLAYIPERASQDEAVYRRRIGFKTPDETSQAYASRIAGIMALYFACIQTSLESVMASAALPTSTQLSDAAKHIPVELRPGRLWTWQSRSLTPPLVEQGLIVSLWCTFLEIAGPVSLQRYKRQGTKILSLLLEHGIYKKRLGSKEDNEVQHAAFIRLTLILETWKMKQTLVEHVSPGRDMDP</sequence>
<evidence type="ECO:0000313" key="13">
    <source>
        <dbReference type="Proteomes" id="UP000008837"/>
    </source>
</evidence>
<evidence type="ECO:0000256" key="10">
    <source>
        <dbReference type="ARBA" id="ARBA00029983"/>
    </source>
</evidence>
<dbReference type="PANTHER" id="PTHR12960:SF0">
    <property type="entry name" value="MRNA EXPORT FACTOR GLE1"/>
    <property type="match status" value="1"/>
</dbReference>
<dbReference type="GO" id="GO:0031369">
    <property type="term" value="F:translation initiation factor binding"/>
    <property type="evidence" value="ECO:0007669"/>
    <property type="project" value="TreeGrafter"/>
</dbReference>
<keyword evidence="6" id="KW-0811">Translocation</keyword>
<evidence type="ECO:0000256" key="6">
    <source>
        <dbReference type="ARBA" id="ARBA00023010"/>
    </source>
</evidence>
<dbReference type="Proteomes" id="UP000008837">
    <property type="component" value="Unassembled WGS sequence"/>
</dbReference>
<evidence type="ECO:0000313" key="12">
    <source>
        <dbReference type="EMBL" id="EDP43874.1"/>
    </source>
</evidence>
<dbReference type="Gene3D" id="1.25.40.510">
    <property type="entry name" value="GLE1-like"/>
    <property type="match status" value="1"/>
</dbReference>
<reference evidence="12 13" key="1">
    <citation type="journal article" date="2007" name="Proc. Natl. Acad. Sci. U.S.A.">
        <title>Dandruff-associated Malassezia genomes reveal convergent and divergent virulence traits shared with plant and human fungal pathogens.</title>
        <authorList>
            <person name="Xu J."/>
            <person name="Saunders C.W."/>
            <person name="Hu P."/>
            <person name="Grant R.A."/>
            <person name="Boekhout T."/>
            <person name="Kuramae E.E."/>
            <person name="Kronstad J.W."/>
            <person name="Deangelis Y.M."/>
            <person name="Reeder N.L."/>
            <person name="Johnstone K.R."/>
            <person name="Leland M."/>
            <person name="Fieno A.M."/>
            <person name="Begley W.M."/>
            <person name="Sun Y."/>
            <person name="Lacey M.P."/>
            <person name="Chaudhary T."/>
            <person name="Keough T."/>
            <person name="Chu L."/>
            <person name="Sears R."/>
            <person name="Yuan B."/>
            <person name="Dawson T.L.Jr."/>
        </authorList>
    </citation>
    <scope>NUCLEOTIDE SEQUENCE [LARGE SCALE GENOMIC DNA]</scope>
    <source>
        <strain evidence="13">ATCC MYA-4612 / CBS 7966</strain>
    </source>
</reference>
<dbReference type="OMA" id="QKKCPWV"/>
<keyword evidence="5" id="KW-0653">Protein transport</keyword>
<dbReference type="KEGG" id="mgl:MGL_2087"/>
<gene>
    <name evidence="12" type="ORF">MGL_2087</name>
</gene>
<dbReference type="GO" id="GO:0000822">
    <property type="term" value="F:inositol hexakisphosphate binding"/>
    <property type="evidence" value="ECO:0007669"/>
    <property type="project" value="TreeGrafter"/>
</dbReference>
<evidence type="ECO:0000256" key="3">
    <source>
        <dbReference type="ARBA" id="ARBA00022448"/>
    </source>
</evidence>
<comment type="similarity">
    <text evidence="2">Belongs to the GLE1 family.</text>
</comment>
<feature type="region of interest" description="Disordered" evidence="11">
    <location>
        <begin position="59"/>
        <end position="87"/>
    </location>
</feature>
<keyword evidence="8" id="KW-0539">Nucleus</keyword>
<dbReference type="GeneID" id="5855395"/>
<name>A8Q0V4_MALGO</name>
<keyword evidence="3" id="KW-0813">Transport</keyword>
<evidence type="ECO:0000256" key="5">
    <source>
        <dbReference type="ARBA" id="ARBA00022927"/>
    </source>
</evidence>
<feature type="region of interest" description="Disordered" evidence="11">
    <location>
        <begin position="1"/>
        <end position="25"/>
    </location>
</feature>
<evidence type="ECO:0000256" key="8">
    <source>
        <dbReference type="ARBA" id="ARBA00023242"/>
    </source>
</evidence>
<dbReference type="AlphaFoldDB" id="A8Q0V4"/>
<evidence type="ECO:0000256" key="7">
    <source>
        <dbReference type="ARBA" id="ARBA00023132"/>
    </source>
</evidence>
<dbReference type="GO" id="GO:0005543">
    <property type="term" value="F:phospholipid binding"/>
    <property type="evidence" value="ECO:0007669"/>
    <property type="project" value="TreeGrafter"/>
</dbReference>
<feature type="compositionally biased region" description="Basic and acidic residues" evidence="11">
    <location>
        <begin position="170"/>
        <end position="193"/>
    </location>
</feature>
<dbReference type="STRING" id="425265.A8Q0V4"/>
<feature type="region of interest" description="Disordered" evidence="11">
    <location>
        <begin position="170"/>
        <end position="200"/>
    </location>
</feature>
<feature type="compositionally biased region" description="Low complexity" evidence="11">
    <location>
        <begin position="60"/>
        <end position="76"/>
    </location>
</feature>
<dbReference type="OrthoDB" id="420884at2759"/>
<organism evidence="12 13">
    <name type="scientific">Malassezia globosa (strain ATCC MYA-4612 / CBS 7966)</name>
    <name type="common">Dandruff-associated fungus</name>
    <dbReference type="NCBI Taxonomy" id="425265"/>
    <lineage>
        <taxon>Eukaryota</taxon>
        <taxon>Fungi</taxon>
        <taxon>Dikarya</taxon>
        <taxon>Basidiomycota</taxon>
        <taxon>Ustilaginomycotina</taxon>
        <taxon>Malasseziomycetes</taxon>
        <taxon>Malasseziales</taxon>
        <taxon>Malasseziaceae</taxon>
        <taxon>Malassezia</taxon>
    </lineage>
</organism>
<dbReference type="GO" id="GO:0005737">
    <property type="term" value="C:cytoplasm"/>
    <property type="evidence" value="ECO:0007669"/>
    <property type="project" value="TreeGrafter"/>
</dbReference>
<accession>A8Q0V4</accession>
<evidence type="ECO:0000256" key="9">
    <source>
        <dbReference type="ARBA" id="ARBA00026227"/>
    </source>
</evidence>
<dbReference type="GO" id="GO:0015031">
    <property type="term" value="P:protein transport"/>
    <property type="evidence" value="ECO:0007669"/>
    <property type="project" value="UniProtKB-KW"/>
</dbReference>
<dbReference type="RefSeq" id="XP_001731088.1">
    <property type="nucleotide sequence ID" value="XM_001731036.1"/>
</dbReference>
<evidence type="ECO:0000256" key="4">
    <source>
        <dbReference type="ARBA" id="ARBA00022816"/>
    </source>
</evidence>
<dbReference type="GO" id="GO:0044614">
    <property type="term" value="C:nuclear pore cytoplasmic filaments"/>
    <property type="evidence" value="ECO:0007669"/>
    <property type="project" value="TreeGrafter"/>
</dbReference>
<comment type="subcellular location">
    <subcellularLocation>
        <location evidence="1">Nucleus</location>
        <location evidence="1">Nuclear pore complex</location>
    </subcellularLocation>
</comment>
<dbReference type="GO" id="GO:0016973">
    <property type="term" value="P:poly(A)+ mRNA export from nucleus"/>
    <property type="evidence" value="ECO:0007669"/>
    <property type="project" value="InterPro"/>
</dbReference>
<comment type="caution">
    <text evidence="12">The sequence shown here is derived from an EMBL/GenBank/DDBJ whole genome shotgun (WGS) entry which is preliminary data.</text>
</comment>
<dbReference type="Pfam" id="PF07817">
    <property type="entry name" value="GLE1"/>
    <property type="match status" value="1"/>
</dbReference>
<evidence type="ECO:0000256" key="2">
    <source>
        <dbReference type="ARBA" id="ARBA00011056"/>
    </source>
</evidence>
<dbReference type="EMBL" id="AAYY01000006">
    <property type="protein sequence ID" value="EDP43874.1"/>
    <property type="molecule type" value="Genomic_DNA"/>
</dbReference>
<dbReference type="PANTHER" id="PTHR12960">
    <property type="entry name" value="GLE-1-RELATED"/>
    <property type="match status" value="1"/>
</dbReference>
<keyword evidence="7" id="KW-0906">Nuclear pore complex</keyword>
<dbReference type="InterPro" id="IPR012476">
    <property type="entry name" value="GLE1"/>
</dbReference>